<evidence type="ECO:0000256" key="5">
    <source>
        <dbReference type="ARBA" id="ARBA00022989"/>
    </source>
</evidence>
<feature type="transmembrane region" description="Helical" evidence="9">
    <location>
        <begin position="357"/>
        <end position="382"/>
    </location>
</feature>
<evidence type="ECO:0000256" key="9">
    <source>
        <dbReference type="SAM" id="Phobius"/>
    </source>
</evidence>
<proteinExistence type="inferred from homology"/>
<evidence type="ECO:0000313" key="10">
    <source>
        <dbReference type="EMBL" id="HIX77253.1"/>
    </source>
</evidence>
<evidence type="ECO:0000256" key="8">
    <source>
        <dbReference type="SAM" id="Coils"/>
    </source>
</evidence>
<feature type="transmembrane region" description="Helical" evidence="9">
    <location>
        <begin position="565"/>
        <end position="587"/>
    </location>
</feature>
<dbReference type="EMBL" id="DXEK01000110">
    <property type="protein sequence ID" value="HIX77253.1"/>
    <property type="molecule type" value="Genomic_DNA"/>
</dbReference>
<accession>A0A9D1XD13</accession>
<dbReference type="Proteomes" id="UP000886890">
    <property type="component" value="Unassembled WGS sequence"/>
</dbReference>
<gene>
    <name evidence="10" type="ORF">H9734_06635</name>
</gene>
<keyword evidence="4 9" id="KW-0812">Transmembrane</keyword>
<evidence type="ECO:0000256" key="6">
    <source>
        <dbReference type="ARBA" id="ARBA00023065"/>
    </source>
</evidence>
<evidence type="ECO:0000256" key="1">
    <source>
        <dbReference type="ARBA" id="ARBA00004141"/>
    </source>
</evidence>
<feature type="transmembrane region" description="Helical" evidence="9">
    <location>
        <begin position="433"/>
        <end position="461"/>
    </location>
</feature>
<evidence type="ECO:0000256" key="7">
    <source>
        <dbReference type="ARBA" id="ARBA00023136"/>
    </source>
</evidence>
<keyword evidence="7 9" id="KW-0472">Membrane</keyword>
<evidence type="ECO:0000256" key="4">
    <source>
        <dbReference type="ARBA" id="ARBA00022692"/>
    </source>
</evidence>
<evidence type="ECO:0000256" key="2">
    <source>
        <dbReference type="ARBA" id="ARBA00009904"/>
    </source>
</evidence>
<dbReference type="GO" id="GO:0007035">
    <property type="term" value="P:vacuolar acidification"/>
    <property type="evidence" value="ECO:0007669"/>
    <property type="project" value="TreeGrafter"/>
</dbReference>
<protein>
    <submittedName>
        <fullName evidence="10">ATPase</fullName>
    </submittedName>
</protein>
<dbReference type="InterPro" id="IPR002490">
    <property type="entry name" value="V-ATPase_116kDa_su"/>
</dbReference>
<reference evidence="10" key="1">
    <citation type="journal article" date="2021" name="PeerJ">
        <title>Extensive microbial diversity within the chicken gut microbiome revealed by metagenomics and culture.</title>
        <authorList>
            <person name="Gilroy R."/>
            <person name="Ravi A."/>
            <person name="Getino M."/>
            <person name="Pursley I."/>
            <person name="Horton D.L."/>
            <person name="Alikhan N.F."/>
            <person name="Baker D."/>
            <person name="Gharbi K."/>
            <person name="Hall N."/>
            <person name="Watson M."/>
            <person name="Adriaenssens E.M."/>
            <person name="Foster-Nyarko E."/>
            <person name="Jarju S."/>
            <person name="Secka A."/>
            <person name="Antonio M."/>
            <person name="Oren A."/>
            <person name="Chaudhuri R.R."/>
            <person name="La Ragione R."/>
            <person name="Hildebrand F."/>
            <person name="Pallen M.J."/>
        </authorList>
    </citation>
    <scope>NUCLEOTIDE SEQUENCE</scope>
    <source>
        <strain evidence="10">CHK183-1962</strain>
    </source>
</reference>
<evidence type="ECO:0000256" key="3">
    <source>
        <dbReference type="ARBA" id="ARBA00022448"/>
    </source>
</evidence>
<dbReference type="AlphaFoldDB" id="A0A9D1XD13"/>
<dbReference type="GO" id="GO:0046961">
    <property type="term" value="F:proton-transporting ATPase activity, rotational mechanism"/>
    <property type="evidence" value="ECO:0007669"/>
    <property type="project" value="InterPro"/>
</dbReference>
<reference evidence="10" key="2">
    <citation type="submission" date="2021-04" db="EMBL/GenBank/DDBJ databases">
        <authorList>
            <person name="Gilroy R."/>
        </authorList>
    </citation>
    <scope>NUCLEOTIDE SEQUENCE</scope>
    <source>
        <strain evidence="10">CHK183-1962</strain>
    </source>
</reference>
<dbReference type="PANTHER" id="PTHR11629">
    <property type="entry name" value="VACUOLAR PROTON ATPASES"/>
    <property type="match status" value="1"/>
</dbReference>
<comment type="caution">
    <text evidence="10">The sequence shown here is derived from an EMBL/GenBank/DDBJ whole genome shotgun (WGS) entry which is preliminary data.</text>
</comment>
<organism evidence="10 11">
    <name type="scientific">Candidatus Fusicatenibacter merdavium</name>
    <dbReference type="NCBI Taxonomy" id="2838600"/>
    <lineage>
        <taxon>Bacteria</taxon>
        <taxon>Bacillati</taxon>
        <taxon>Bacillota</taxon>
        <taxon>Clostridia</taxon>
        <taxon>Lachnospirales</taxon>
        <taxon>Lachnospiraceae</taxon>
        <taxon>Fusicatenibacter</taxon>
    </lineage>
</organism>
<dbReference type="GO" id="GO:0051117">
    <property type="term" value="F:ATPase binding"/>
    <property type="evidence" value="ECO:0007669"/>
    <property type="project" value="TreeGrafter"/>
</dbReference>
<keyword evidence="3" id="KW-0813">Transport</keyword>
<dbReference type="GO" id="GO:0033179">
    <property type="term" value="C:proton-transporting V-type ATPase, V0 domain"/>
    <property type="evidence" value="ECO:0007669"/>
    <property type="project" value="InterPro"/>
</dbReference>
<name>A0A9D1XD13_9FIRM</name>
<keyword evidence="5 9" id="KW-1133">Transmembrane helix</keyword>
<keyword evidence="8" id="KW-0175">Coiled coil</keyword>
<dbReference type="GO" id="GO:0016471">
    <property type="term" value="C:vacuolar proton-transporting V-type ATPase complex"/>
    <property type="evidence" value="ECO:0007669"/>
    <property type="project" value="TreeGrafter"/>
</dbReference>
<feature type="coiled-coil region" evidence="8">
    <location>
        <begin position="88"/>
        <end position="115"/>
    </location>
</feature>
<feature type="transmembrane region" description="Helical" evidence="9">
    <location>
        <begin position="389"/>
        <end position="413"/>
    </location>
</feature>
<dbReference type="PANTHER" id="PTHR11629:SF63">
    <property type="entry name" value="V-TYPE PROTON ATPASE SUBUNIT A"/>
    <property type="match status" value="1"/>
</dbReference>
<comment type="subcellular location">
    <subcellularLocation>
        <location evidence="1">Membrane</location>
        <topology evidence="1">Multi-pass membrane protein</topology>
    </subcellularLocation>
</comment>
<keyword evidence="6" id="KW-0406">Ion transport</keyword>
<feature type="transmembrane region" description="Helical" evidence="9">
    <location>
        <begin position="501"/>
        <end position="520"/>
    </location>
</feature>
<evidence type="ECO:0000313" key="11">
    <source>
        <dbReference type="Proteomes" id="UP000886890"/>
    </source>
</evidence>
<feature type="transmembrane region" description="Helical" evidence="9">
    <location>
        <begin position="594"/>
        <end position="619"/>
    </location>
</feature>
<sequence>MIVKMKFISITGPKADIDRVVNTYLSKYEIHLENALTELQTVQNLTPYLQINPYKDKLKLASDYAGMLPADMRGKTKKLSLEEALACVQNIDQTLTTLNQKHSKLQEQLKTYKEKADKIAPFQNLPCSLSSIFSFKFIRLRFGRIPKEYYDKFEKYVYESCDTVFYRCNTDDQYVWGIYFAPREEIHKVDAVYASMHFERFYVPDEYEGTPETAFQNLHQQILDTYRTISDCKDQMQDYLRKHAEELNGAVEELSTLSGNFDVRKLAACTSTKKGTETFYILCGWMSESDAAAFQHDIENDENLYCFVEDQNNNTLREPPTKLKNPKLFRPFEMYVKMYGLPSYNEMDPTIFVGLTYSFIFGAMFGDVGQGLCLLIGGALLYRFRKITLAAIISLAGIFSTIFGFLYGSFFGFEDLLPALWLKPKEAMITLPFIGQMNTVFVVAIAFGMFLILITMLFHIINAFRAHRKGEAIFDQSAIAGFLFYGAIVATIFLYMTGHTLPATGVLVVMFVIPLIAIFLKEPLEKLVQGEKNPFPKTGKVMFFVQSFFELFEVLLTYFSNTLSFVRVGAFAVSHAAMMEVVLMLAGATDGGSINWLVIVLGNIFVCAMEGLIVGIQVLRLEYYEMFSRFYKGDGRAFQPFLKKSQE</sequence>
<feature type="transmembrane region" description="Helical" evidence="9">
    <location>
        <begin position="473"/>
        <end position="495"/>
    </location>
</feature>
<dbReference type="Pfam" id="PF01496">
    <property type="entry name" value="V_ATPase_I"/>
    <property type="match status" value="1"/>
</dbReference>
<comment type="similarity">
    <text evidence="2">Belongs to the V-ATPase 116 kDa subunit family.</text>
</comment>